<dbReference type="GO" id="GO:0016791">
    <property type="term" value="F:phosphatase activity"/>
    <property type="evidence" value="ECO:0007669"/>
    <property type="project" value="TreeGrafter"/>
</dbReference>
<dbReference type="InterPro" id="IPR036412">
    <property type="entry name" value="HAD-like_sf"/>
</dbReference>
<organism evidence="1 2">
    <name type="scientific">Mycoplasma tauri</name>
    <dbReference type="NCBI Taxonomy" id="547987"/>
    <lineage>
        <taxon>Bacteria</taxon>
        <taxon>Bacillati</taxon>
        <taxon>Mycoplasmatota</taxon>
        <taxon>Mollicutes</taxon>
        <taxon>Mycoplasmataceae</taxon>
        <taxon>Mycoplasma</taxon>
    </lineage>
</organism>
<dbReference type="Gene3D" id="3.30.1240.10">
    <property type="match status" value="1"/>
</dbReference>
<dbReference type="PANTHER" id="PTHR10000:SF8">
    <property type="entry name" value="HAD SUPERFAMILY HYDROLASE-LIKE, TYPE 3"/>
    <property type="match status" value="1"/>
</dbReference>
<name>A0A953T3I8_9MOLU</name>
<dbReference type="EMBL" id="JAIQBY010000001">
    <property type="protein sequence ID" value="MBZ4195118.1"/>
    <property type="molecule type" value="Genomic_DNA"/>
</dbReference>
<evidence type="ECO:0000313" key="1">
    <source>
        <dbReference type="EMBL" id="MBZ4195118.1"/>
    </source>
</evidence>
<dbReference type="SUPFAM" id="SSF56784">
    <property type="entry name" value="HAD-like"/>
    <property type="match status" value="1"/>
</dbReference>
<dbReference type="AlphaFoldDB" id="A0A953T3I8"/>
<proteinExistence type="predicted"/>
<dbReference type="Gene3D" id="3.40.50.1000">
    <property type="entry name" value="HAD superfamily/HAD-like"/>
    <property type="match status" value="1"/>
</dbReference>
<comment type="caution">
    <text evidence="1">The sequence shown here is derived from an EMBL/GenBank/DDBJ whole genome shotgun (WGS) entry which is preliminary data.</text>
</comment>
<dbReference type="PANTHER" id="PTHR10000">
    <property type="entry name" value="PHOSPHOSERINE PHOSPHATASE"/>
    <property type="match status" value="1"/>
</dbReference>
<dbReference type="Proteomes" id="UP000772186">
    <property type="component" value="Unassembled WGS sequence"/>
</dbReference>
<dbReference type="GO" id="GO:0000287">
    <property type="term" value="F:magnesium ion binding"/>
    <property type="evidence" value="ECO:0007669"/>
    <property type="project" value="TreeGrafter"/>
</dbReference>
<evidence type="ECO:0000313" key="2">
    <source>
        <dbReference type="Proteomes" id="UP000772186"/>
    </source>
</evidence>
<dbReference type="InterPro" id="IPR023214">
    <property type="entry name" value="HAD_sf"/>
</dbReference>
<protein>
    <submittedName>
        <fullName evidence="1">Cof-type HAD-IIB family hydrolase</fullName>
    </submittedName>
</protein>
<dbReference type="Pfam" id="PF08282">
    <property type="entry name" value="Hydrolase_3"/>
    <property type="match status" value="1"/>
</dbReference>
<keyword evidence="1" id="KW-0378">Hydrolase</keyword>
<sequence length="280" mass="31901">MSNINDNEMTYFIDLDGTLFDKKIGSCISKKNLSAILLVKNFARILISTGRGSNDQKVKQAIYQLGIKDYICSSGAEIFINNERKYAFFLEESTIDKIINYCQTNKMMFVVFDQNGESIYLNSKVSYWFIKLFFKKKFHEIGLVQKYNKNAHKNIVKIAIVLKNRFKAEKQLNLFLKYFSETCNAYLASNNYIIEVTNAKTNKGIAASIYMQEKNISVPNTIHIGDSDSDVATKGYVGKFVAMMNSTSKAKAFADEIGPNYTRGGLFKYFLKNKKDTNNA</sequence>
<accession>A0A953T3I8</accession>
<reference evidence="1 2" key="1">
    <citation type="submission" date="2021-09" db="EMBL/GenBank/DDBJ databases">
        <title>WGS of Mycoplasma sp. Zaradi2 strains.</title>
        <authorList>
            <person name="Spergser J."/>
        </authorList>
    </citation>
    <scope>NUCLEOTIDE SEQUENCE [LARGE SCALE GENOMIC DNA]</scope>
    <source>
        <strain evidence="1 2">1331</strain>
    </source>
</reference>
<dbReference type="GO" id="GO:0005829">
    <property type="term" value="C:cytosol"/>
    <property type="evidence" value="ECO:0007669"/>
    <property type="project" value="TreeGrafter"/>
</dbReference>
<keyword evidence="2" id="KW-1185">Reference proteome</keyword>
<gene>
    <name evidence="1" type="ORF">LAD73_00040</name>
</gene>
<dbReference type="InterPro" id="IPR006379">
    <property type="entry name" value="HAD-SF_hydro_IIB"/>
</dbReference>
<dbReference type="NCBIfam" id="TIGR01484">
    <property type="entry name" value="HAD-SF-IIB"/>
    <property type="match status" value="1"/>
</dbReference>
<dbReference type="RefSeq" id="WP_223644239.1">
    <property type="nucleotide sequence ID" value="NZ_JAIQBY010000001.1"/>
</dbReference>